<evidence type="ECO:0000313" key="2">
    <source>
        <dbReference type="EMBL" id="QIC71741.1"/>
    </source>
</evidence>
<accession>A0A6C0Y656</accession>
<dbReference type="Pfam" id="PF05857">
    <property type="entry name" value="TraX"/>
    <property type="match status" value="1"/>
</dbReference>
<keyword evidence="1" id="KW-1133">Transmembrane helix</keyword>
<name>A0A6C0Y656_9GAMM</name>
<organism evidence="2 3">
    <name type="scientific">Acinetobacter indicus</name>
    <dbReference type="NCBI Taxonomy" id="756892"/>
    <lineage>
        <taxon>Bacteria</taxon>
        <taxon>Pseudomonadati</taxon>
        <taxon>Pseudomonadota</taxon>
        <taxon>Gammaproteobacteria</taxon>
        <taxon>Moraxellales</taxon>
        <taxon>Moraxellaceae</taxon>
        <taxon>Acinetobacter</taxon>
    </lineage>
</organism>
<gene>
    <name evidence="2" type="ORF">FSC09_15210</name>
</gene>
<feature type="transmembrane region" description="Helical" evidence="1">
    <location>
        <begin position="145"/>
        <end position="162"/>
    </location>
</feature>
<proteinExistence type="predicted"/>
<dbReference type="RefSeq" id="WP_163146400.1">
    <property type="nucleotide sequence ID" value="NZ_CP044456.1"/>
</dbReference>
<feature type="transmembrane region" description="Helical" evidence="1">
    <location>
        <begin position="231"/>
        <end position="250"/>
    </location>
</feature>
<feature type="transmembrane region" description="Helical" evidence="1">
    <location>
        <begin position="196"/>
        <end position="219"/>
    </location>
</feature>
<feature type="transmembrane region" description="Helical" evidence="1">
    <location>
        <begin position="67"/>
        <end position="87"/>
    </location>
</feature>
<reference evidence="2 3" key="1">
    <citation type="submission" date="2019-09" db="EMBL/GenBank/DDBJ databases">
        <title>Non-baumannii Acinetobacter spp. carrying blaNDM-1 isolated in China.</title>
        <authorList>
            <person name="Cui C."/>
            <person name="Chen C."/>
            <person name="Sun J."/>
            <person name="Liu Y."/>
        </authorList>
    </citation>
    <scope>NUCLEOTIDE SEQUENCE [LARGE SCALE GENOMIC DNA]</scope>
    <source>
        <strain evidence="2 3">B18</strain>
        <plasmid evidence="3">pb18-1</plasmid>
    </source>
</reference>
<dbReference type="EMBL" id="CP044456">
    <property type="protein sequence ID" value="QIC71741.1"/>
    <property type="molecule type" value="Genomic_DNA"/>
</dbReference>
<evidence type="ECO:0000313" key="3">
    <source>
        <dbReference type="Proteomes" id="UP000503440"/>
    </source>
</evidence>
<keyword evidence="1" id="KW-0472">Membrane</keyword>
<sequence>MRVKELDFIKWLAISFMVVDHLRFLDLITSVKFTLYSLGRFAFPMFCFVLAYNFFRTDGQYNTQKSDFRYISSLLIFFLVSELPYRFYGEMQYSSMNIMLTLAFSFVLLYAFVRNTRNLLLEPSFVCLMVVLVTVGMEFTDYFKIQYGIGGVFLPLAMYFALKEQKLRHYIAVVICAGIMNLDLQEGAFLNSLTSLLITLVPVITGIIGALLPFAIINAKIKMNVPPITKWGYYFYSVHFIVLGAARTIYRMLF</sequence>
<geneLocation type="plasmid" evidence="3">
    <name>pb18-1</name>
</geneLocation>
<feature type="transmembrane region" description="Helical" evidence="1">
    <location>
        <begin position="93"/>
        <end position="113"/>
    </location>
</feature>
<feature type="transmembrane region" description="Helical" evidence="1">
    <location>
        <begin position="33"/>
        <end position="55"/>
    </location>
</feature>
<feature type="transmembrane region" description="Helical" evidence="1">
    <location>
        <begin position="120"/>
        <end position="139"/>
    </location>
</feature>
<evidence type="ECO:0000256" key="1">
    <source>
        <dbReference type="SAM" id="Phobius"/>
    </source>
</evidence>
<keyword evidence="1" id="KW-0812">Transmembrane</keyword>
<evidence type="ECO:0008006" key="4">
    <source>
        <dbReference type="Google" id="ProtNLM"/>
    </source>
</evidence>
<dbReference type="Proteomes" id="UP000503440">
    <property type="component" value="Plasmid pB18-1"/>
</dbReference>
<protein>
    <recommendedName>
        <fullName evidence="4">Conjugal transfer protein TraX</fullName>
    </recommendedName>
</protein>
<keyword evidence="2" id="KW-0614">Plasmid</keyword>
<feature type="transmembrane region" description="Helical" evidence="1">
    <location>
        <begin position="169"/>
        <end position="190"/>
    </location>
</feature>
<dbReference type="AlphaFoldDB" id="A0A6C0Y656"/>
<dbReference type="InterPro" id="IPR008875">
    <property type="entry name" value="TraX"/>
</dbReference>